<protein>
    <recommendedName>
        <fullName evidence="4">Protein kinase domain-containing protein</fullName>
    </recommendedName>
</protein>
<evidence type="ECO:0008006" key="4">
    <source>
        <dbReference type="Google" id="ProtNLM"/>
    </source>
</evidence>
<dbReference type="AlphaFoldDB" id="A0AA39QAK1"/>
<dbReference type="EMBL" id="JAUEPU010000011">
    <property type="protein sequence ID" value="KAK0498169.1"/>
    <property type="molecule type" value="Genomic_DNA"/>
</dbReference>
<name>A0AA39QAK1_9AGAR</name>
<accession>A0AA39QAK1</accession>
<reference evidence="2" key="1">
    <citation type="submission" date="2023-06" db="EMBL/GenBank/DDBJ databases">
        <authorList>
            <consortium name="Lawrence Berkeley National Laboratory"/>
            <person name="Ahrendt S."/>
            <person name="Sahu N."/>
            <person name="Indic B."/>
            <person name="Wong-Bajracharya J."/>
            <person name="Merenyi Z."/>
            <person name="Ke H.-M."/>
            <person name="Monk M."/>
            <person name="Kocsube S."/>
            <person name="Drula E."/>
            <person name="Lipzen A."/>
            <person name="Balint B."/>
            <person name="Henrissat B."/>
            <person name="Andreopoulos B."/>
            <person name="Martin F.M."/>
            <person name="Harder C.B."/>
            <person name="Rigling D."/>
            <person name="Ford K.L."/>
            <person name="Foster G.D."/>
            <person name="Pangilinan J."/>
            <person name="Papanicolaou A."/>
            <person name="Barry K."/>
            <person name="LaButti K."/>
            <person name="Viragh M."/>
            <person name="Koriabine M."/>
            <person name="Yan M."/>
            <person name="Riley R."/>
            <person name="Champramary S."/>
            <person name="Plett K.L."/>
            <person name="Tsai I.J."/>
            <person name="Slot J."/>
            <person name="Sipos G."/>
            <person name="Plett J."/>
            <person name="Nagy L.G."/>
            <person name="Grigoriev I.V."/>
        </authorList>
    </citation>
    <scope>NUCLEOTIDE SEQUENCE</scope>
    <source>
        <strain evidence="2">HWK02</strain>
    </source>
</reference>
<feature type="region of interest" description="Disordered" evidence="1">
    <location>
        <begin position="479"/>
        <end position="514"/>
    </location>
</feature>
<dbReference type="InterPro" id="IPR011009">
    <property type="entry name" value="Kinase-like_dom_sf"/>
</dbReference>
<keyword evidence="3" id="KW-1185">Reference proteome</keyword>
<feature type="compositionally biased region" description="Basic and acidic residues" evidence="1">
    <location>
        <begin position="731"/>
        <end position="743"/>
    </location>
</feature>
<dbReference type="Proteomes" id="UP001175228">
    <property type="component" value="Unassembled WGS sequence"/>
</dbReference>
<sequence length="815" mass="91488">MPKSEHRNQCQAGPSATFTSTASSTKMFSGEDALEFLFNYRPKFRKTAGFTGSSGTRDPSYYDMHLHSRLILKDVVLFPDMLNQLAGVVDSKHFPSTGSTRCLPRVPALFTLHPDVIPDVMDAPGGFTIGPESDLETQYPKLQNLSSLVASTLFAGLDRWSNIFEFKKNPTSMTPCALADRYLSFDKAAMAKANLSNDLDQDIQLVIKKHLGDFLFWEFKSMNAGSEGVMRAISHLAGSKFPWVRCPTSESCDAQFCKKPDNRFQFTVTGHKTGEDGDIFMDASDVDSGASNSDGVRFDRSKADPSVTSVLDTSRWKFKCAERKTPKGTKKRRKSGDESDEVEGGNVAGDGGTNDRLPFNEGDFKKALKIIQQVWAEAVNVDATFMVLNAGRREFIGIRDRKLQRLYLSPLIDLDDPCSLPAGYFKIHTGLQIAALRDVIRRAKRLKELETLSQLPKLYTFKYDGEEPYQDEETHIAKMPKLSEHTPTAKEAKKKLQDSANLEDSNSKKPSPPLELTSEELQLFGQLQKVGSLKISWNTYIDHLGTPGSMTVTRSSASPLNAVEMEVHVMGHYPKSGQSYYCYADNGETAVRGIVIKFNQGALERKGLWEEYIMYTKLSEMRTIAESLGIPKHFGLFERQGYTFLVLLDSGDTFSVKFGNRTPKDVYSQVETAVRKMHFERITHGSLGPENILVTKEKGEWNIHIISWKNGQDHRQLLALQKANSSVIREGSFRRASKEKDRGNNLCKKASYRQEQPGADSDQTTSSRVWAARPKETPSAPYVCKCSFSTLKLGWDAAVEEDRRMLDQTVWNRYY</sequence>
<proteinExistence type="predicted"/>
<feature type="compositionally biased region" description="Basic and acidic residues" evidence="1">
    <location>
        <begin position="479"/>
        <end position="497"/>
    </location>
</feature>
<dbReference type="SUPFAM" id="SSF56112">
    <property type="entry name" value="Protein kinase-like (PK-like)"/>
    <property type="match status" value="1"/>
</dbReference>
<feature type="region of interest" description="Disordered" evidence="1">
    <location>
        <begin position="731"/>
        <end position="769"/>
    </location>
</feature>
<gene>
    <name evidence="2" type="ORF">EDD18DRAFT_79528</name>
</gene>
<feature type="region of interest" description="Disordered" evidence="1">
    <location>
        <begin position="323"/>
        <end position="356"/>
    </location>
</feature>
<organism evidence="2 3">
    <name type="scientific">Armillaria luteobubalina</name>
    <dbReference type="NCBI Taxonomy" id="153913"/>
    <lineage>
        <taxon>Eukaryota</taxon>
        <taxon>Fungi</taxon>
        <taxon>Dikarya</taxon>
        <taxon>Basidiomycota</taxon>
        <taxon>Agaricomycotina</taxon>
        <taxon>Agaricomycetes</taxon>
        <taxon>Agaricomycetidae</taxon>
        <taxon>Agaricales</taxon>
        <taxon>Marasmiineae</taxon>
        <taxon>Physalacriaceae</taxon>
        <taxon>Armillaria</taxon>
    </lineage>
</organism>
<evidence type="ECO:0000313" key="2">
    <source>
        <dbReference type="EMBL" id="KAK0498169.1"/>
    </source>
</evidence>
<comment type="caution">
    <text evidence="2">The sequence shown here is derived from an EMBL/GenBank/DDBJ whole genome shotgun (WGS) entry which is preliminary data.</text>
</comment>
<evidence type="ECO:0000313" key="3">
    <source>
        <dbReference type="Proteomes" id="UP001175228"/>
    </source>
</evidence>
<evidence type="ECO:0000256" key="1">
    <source>
        <dbReference type="SAM" id="MobiDB-lite"/>
    </source>
</evidence>